<organism evidence="1 2">
    <name type="scientific">Solitalea canadensis (strain ATCC 29591 / DSM 3403 / JCM 21819 / LMG 8368 / NBRC 15130 / NCIMB 12057 / USAM 9D)</name>
    <name type="common">Flexibacter canadensis</name>
    <dbReference type="NCBI Taxonomy" id="929556"/>
    <lineage>
        <taxon>Bacteria</taxon>
        <taxon>Pseudomonadati</taxon>
        <taxon>Bacteroidota</taxon>
        <taxon>Sphingobacteriia</taxon>
        <taxon>Sphingobacteriales</taxon>
        <taxon>Sphingobacteriaceae</taxon>
        <taxon>Solitalea</taxon>
    </lineage>
</organism>
<protein>
    <submittedName>
        <fullName evidence="1">Uncharacterized protein</fullName>
    </submittedName>
</protein>
<dbReference type="EMBL" id="CP003349">
    <property type="protein sequence ID" value="AFD07512.1"/>
    <property type="molecule type" value="Genomic_DNA"/>
</dbReference>
<gene>
    <name evidence="1" type="ordered locus">Solca_2473</name>
</gene>
<evidence type="ECO:0000313" key="1">
    <source>
        <dbReference type="EMBL" id="AFD07512.1"/>
    </source>
</evidence>
<sequence length="193" mass="22268">MLSIMDKAAQDLNYQSMLNINFKLTIFLLSIFSLVCQPQKSDSRLTKYSDHSDSLIVKSYSGETPPTYLQKLTKVVDSISSHANISVRSIEAIIPATGEEMLEYYNLTFNDSTYKYFSIIDSVIVKNAADNKYGFLPKYLMLNQFVDGEYADGYFDNLENIIIRNKKNVCRIYSNLPIEKVKRIQNLMRKYCK</sequence>
<keyword evidence="2" id="KW-1185">Reference proteome</keyword>
<accession>H8KRI7</accession>
<reference evidence="1" key="1">
    <citation type="submission" date="2012-02" db="EMBL/GenBank/DDBJ databases">
        <title>The complete genome of Solitalea canadensis DSM 3403.</title>
        <authorList>
            <consortium name="US DOE Joint Genome Institute (JGI-PGF)"/>
            <person name="Lucas S."/>
            <person name="Copeland A."/>
            <person name="Lapidus A."/>
            <person name="Glavina del Rio T."/>
            <person name="Dalin E."/>
            <person name="Tice H."/>
            <person name="Bruce D."/>
            <person name="Goodwin L."/>
            <person name="Pitluck S."/>
            <person name="Peters L."/>
            <person name="Ovchinnikova G."/>
            <person name="Lu M."/>
            <person name="Kyrpides N."/>
            <person name="Mavromatis K."/>
            <person name="Ivanova N."/>
            <person name="Brettin T."/>
            <person name="Detter J.C."/>
            <person name="Han C."/>
            <person name="Larimer F."/>
            <person name="Land M."/>
            <person name="Hauser L."/>
            <person name="Markowitz V."/>
            <person name="Cheng J.-F."/>
            <person name="Hugenholtz P."/>
            <person name="Woyke T."/>
            <person name="Wu D."/>
            <person name="Spring S."/>
            <person name="Schroeder M."/>
            <person name="Kopitz M."/>
            <person name="Brambilla E."/>
            <person name="Klenk H.-P."/>
            <person name="Eisen J.A."/>
        </authorList>
    </citation>
    <scope>NUCLEOTIDE SEQUENCE</scope>
    <source>
        <strain evidence="1">DSM 3403</strain>
    </source>
</reference>
<dbReference type="AlphaFoldDB" id="H8KRI7"/>
<dbReference type="Proteomes" id="UP000007590">
    <property type="component" value="Chromosome"/>
</dbReference>
<dbReference type="KEGG" id="scn:Solca_2473"/>
<evidence type="ECO:0000313" key="2">
    <source>
        <dbReference type="Proteomes" id="UP000007590"/>
    </source>
</evidence>
<name>H8KRI7_SOLCM</name>
<dbReference type="HOGENOM" id="CLU_1407923_0_0_10"/>
<proteinExistence type="predicted"/>